<dbReference type="PANTHER" id="PTHR12747:SF0">
    <property type="entry name" value="ELONGATOR COMPLEX PROTEIN 1"/>
    <property type="match status" value="1"/>
</dbReference>
<dbReference type="InterPro" id="IPR056169">
    <property type="entry name" value="HB_ELP1"/>
</dbReference>
<dbReference type="UniPathway" id="UPA00988"/>
<dbReference type="PANTHER" id="PTHR12747">
    <property type="entry name" value="ELONGATOR COMPLEX PROTEIN 1"/>
    <property type="match status" value="1"/>
</dbReference>
<evidence type="ECO:0000256" key="1">
    <source>
        <dbReference type="SAM" id="MobiDB-lite"/>
    </source>
</evidence>
<evidence type="ECO:0000259" key="5">
    <source>
        <dbReference type="Pfam" id="PF23936"/>
    </source>
</evidence>
<evidence type="ECO:0000259" key="2">
    <source>
        <dbReference type="Pfam" id="PF04762"/>
    </source>
</evidence>
<dbReference type="GO" id="GO:0002926">
    <property type="term" value="P:tRNA wobble base 5-methoxycarbonylmethyl-2-thiouridinylation"/>
    <property type="evidence" value="ECO:0007669"/>
    <property type="project" value="TreeGrafter"/>
</dbReference>
<evidence type="ECO:0000259" key="3">
    <source>
        <dbReference type="Pfam" id="PF23878"/>
    </source>
</evidence>
<organism evidence="6 7">
    <name type="scientific">Opisthorchis viverrini</name>
    <name type="common">Southeast Asian liver fluke</name>
    <dbReference type="NCBI Taxonomy" id="6198"/>
    <lineage>
        <taxon>Eukaryota</taxon>
        <taxon>Metazoa</taxon>
        <taxon>Spiralia</taxon>
        <taxon>Lophotrochozoa</taxon>
        <taxon>Platyhelminthes</taxon>
        <taxon>Trematoda</taxon>
        <taxon>Digenea</taxon>
        <taxon>Opisthorchiida</taxon>
        <taxon>Opisthorchiata</taxon>
        <taxon>Opisthorchiidae</taxon>
        <taxon>Opisthorchis</taxon>
    </lineage>
</organism>
<dbReference type="EMBL" id="KV906425">
    <property type="protein sequence ID" value="OON14766.1"/>
    <property type="molecule type" value="Genomic_DNA"/>
</dbReference>
<sequence length="1531" mass="170323">MCGVRSIFSRQAHHCVCHTQVLHFRLLLTNPGDHCITLLTTGLEPIVTADLNAHGFGTAAPIALGWGKKETQFHGSLGKQAALANPEVSTSVVSVHDDGRYEVCWRDDGKYFVISYPDATLGNQRRIRIYAESGELFSTSNAVSNAEPGLCWRPRVQLITTIQRRPGRGLDVIFFETNAERHGEFELLNASQESLFCVKQISFDEQGYILAALCTILQPGGQSAFSGFISASLELRSSFTALYSSPSVKLEPSSFPFLLTFLSMGCLLCIVSQYFLLLNRSSPHLTVRLITCSNYQWSIKRELHFGQLVLGADPHLPVTFTWGSVASHNGLFTLYVAAPAVSVPSESDSSTKGLLGTMVRSWGFCPMYDREYCLAGQPCSRVASTNPVSGIVCVVDNDCVKVTPMAHSIIPPPMCSTKMVLKSRSLTGEYQPNRITSISFPGSWITRSPDSVHSPMIVQFESHSKELFTRLHLIDLELGACNHRCQTFEDGEDGVDVQLVTGSQNVAPWPKRVRTIARVDLLTKLFIFLFVEIASISKIVSSMSLTEQPVLDVLTLANQLQPCGGNELNHLTWVDRTHVAFIACNGFLVGLLDLEDATSTGTRWLLYAESSSKGSSRFCGLCWAPNGYLCVQLSSGHVIVYIFEELLRSKVCSVVLNVLQDNPNIGSLSSAGSAKIHCVLKFPVICGQLTIASFTTADRQRGALSAAPKASSLVPYRSFLLGLHESSHRLYGAPIPTDQTVDQNGDPAAHSKSVSLLMDLCSSFMVLPNFLLVTSMRKLLICIPTQFDAVTFASPESCQIELIARLTIPTELYSTGQGASKNWYNDYLHPIETGAVLVTAVPTGTAVVLQMPRGNLEQVHPRALVLTHLADLLNSGNYTEALLLMRRHRVNMNLLHDHNPSTFRKNIGILLQQVEDPELLTLFISDLLEEDVSETMYGTFYGIASAQLYRDASVKQSLPSLRLRSPKGDSKLNGICDLLLAHITKDKRFLLPTLTCYAKKKPAELDTALLLLKNYYEAGDNFSWESGIRHLQYFGTPNELYRVALGTYDLELAQVMAQRTQLDPKEYLADLNYLRSITSSDGGPWGDTQSEYRLAYQRFKIDDQLMRFPTALKHLRASGPQHSGNLISYVEKHKLYENALELFNDNDAEFKIISRSWASHLLTGQKLLYAGQVYLRAGLYALAARAFLSAVQPYLWSISATEAHHQHESGSNQEDSDAVMSEQDIRDQALKMTARLKDLGRHQEAIHLCVDILKNPDTAILTALEGGLWLEARRLASTYTRPEVLKKWLKPKLSESSSMLLERIEKSHAEFSEFFERLTQLRRRHADEAECRRIAQLHGNLDSAMDSATESDMFSDTSSLSDTTTSESFGGLSIRSNSTKISGRSAKNRRKQESRKWSSKPGSKYEEVGLLRELSKSVELVQRLAAEVPILATELWRADMSVDGRALIRSINQLLAEQKLAIPIIWDDWITEKDPQYYPVQQNEGRKRYPFKGNHYWSGHNPQFVLEPFISFPPAMSKTQVECCLLGLGCS</sequence>
<dbReference type="GO" id="GO:0005829">
    <property type="term" value="C:cytosol"/>
    <property type="evidence" value="ECO:0007669"/>
    <property type="project" value="TreeGrafter"/>
</dbReference>
<dbReference type="InterPro" id="IPR056167">
    <property type="entry name" value="A-sol_ELP1"/>
</dbReference>
<dbReference type="Pfam" id="PF23878">
    <property type="entry name" value="TPR_ELP1"/>
    <property type="match status" value="1"/>
</dbReference>
<accession>A0A1S8WK05</accession>
<name>A0A1S8WK05_OPIVI</name>
<reference evidence="6 7" key="1">
    <citation type="submission" date="2015-03" db="EMBL/GenBank/DDBJ databases">
        <title>Draft genome of the nematode, Opisthorchis viverrini.</title>
        <authorList>
            <person name="Mitreva M."/>
        </authorList>
    </citation>
    <scope>NUCLEOTIDE SEQUENCE [LARGE SCALE GENOMIC DNA]</scope>
    <source>
        <strain evidence="6">Khon Kaen</strain>
    </source>
</reference>
<protein>
    <recommendedName>
        <fullName evidence="8">Elongator complex protein 1</fullName>
    </recommendedName>
</protein>
<evidence type="ECO:0000259" key="4">
    <source>
        <dbReference type="Pfam" id="PF23925"/>
    </source>
</evidence>
<keyword evidence="7" id="KW-1185">Reference proteome</keyword>
<dbReference type="InterPro" id="IPR006849">
    <property type="entry name" value="Elp1"/>
</dbReference>
<feature type="compositionally biased region" description="Low complexity" evidence="1">
    <location>
        <begin position="1351"/>
        <end position="1368"/>
    </location>
</feature>
<dbReference type="GO" id="GO:0033588">
    <property type="term" value="C:elongator holoenzyme complex"/>
    <property type="evidence" value="ECO:0007669"/>
    <property type="project" value="InterPro"/>
</dbReference>
<dbReference type="Pfam" id="PF23925">
    <property type="entry name" value="A-sol_ELP1"/>
    <property type="match status" value="1"/>
</dbReference>
<feature type="domain" description="ELP1 first N-terminal beta-propeller" evidence="2">
    <location>
        <begin position="32"/>
        <end position="214"/>
    </location>
</feature>
<evidence type="ECO:0008006" key="8">
    <source>
        <dbReference type="Google" id="ProtNLM"/>
    </source>
</evidence>
<feature type="region of interest" description="Disordered" evidence="1">
    <location>
        <begin position="1348"/>
        <end position="1401"/>
    </location>
</feature>
<feature type="domain" description="ELP1 three-helical bundle" evidence="5">
    <location>
        <begin position="1288"/>
        <end position="1459"/>
    </location>
</feature>
<dbReference type="Pfam" id="PF23936">
    <property type="entry name" value="HB_ELP1"/>
    <property type="match status" value="1"/>
</dbReference>
<dbReference type="GO" id="GO:0000049">
    <property type="term" value="F:tRNA binding"/>
    <property type="evidence" value="ECO:0007669"/>
    <property type="project" value="TreeGrafter"/>
</dbReference>
<evidence type="ECO:0000313" key="7">
    <source>
        <dbReference type="Proteomes" id="UP000243686"/>
    </source>
</evidence>
<dbReference type="InterPro" id="IPR056164">
    <property type="entry name" value="Beta-prop_ELP1_1st"/>
</dbReference>
<evidence type="ECO:0000313" key="6">
    <source>
        <dbReference type="EMBL" id="OON14766.1"/>
    </source>
</evidence>
<dbReference type="Pfam" id="PF04762">
    <property type="entry name" value="Beta-prop_ELP1_1st"/>
    <property type="match status" value="1"/>
</dbReference>
<dbReference type="Proteomes" id="UP000243686">
    <property type="component" value="Unassembled WGS sequence"/>
</dbReference>
<proteinExistence type="predicted"/>
<gene>
    <name evidence="6" type="ORF">X801_09439</name>
</gene>
<feature type="domain" description="ELP1 TPR" evidence="3">
    <location>
        <begin position="1096"/>
        <end position="1274"/>
    </location>
</feature>
<dbReference type="InterPro" id="IPR056166">
    <property type="entry name" value="TPR_ELP1"/>
</dbReference>
<feature type="domain" description="ELP1 alpha-solenoid" evidence="4">
    <location>
        <begin position="862"/>
        <end position="1074"/>
    </location>
</feature>